<keyword evidence="10" id="KW-1185">Reference proteome</keyword>
<dbReference type="InterPro" id="IPR022677">
    <property type="entry name" value="NMT_C"/>
</dbReference>
<dbReference type="Pfam" id="PF01233">
    <property type="entry name" value="NMT"/>
    <property type="match status" value="1"/>
</dbReference>
<dbReference type="FunFam" id="3.40.630.170:FF:000003">
    <property type="entry name" value="Glycylpeptide N-tetradecanoyltransferase"/>
    <property type="match status" value="1"/>
</dbReference>
<reference evidence="9 10" key="1">
    <citation type="journal article" date="2024" name="Nat. Commun.">
        <title>Phylogenomics reveals the evolutionary origins of lichenization in chlorophyte algae.</title>
        <authorList>
            <person name="Puginier C."/>
            <person name="Libourel C."/>
            <person name="Otte J."/>
            <person name="Skaloud P."/>
            <person name="Haon M."/>
            <person name="Grisel S."/>
            <person name="Petersen M."/>
            <person name="Berrin J.G."/>
            <person name="Delaux P.M."/>
            <person name="Dal Grande F."/>
            <person name="Keller J."/>
        </authorList>
    </citation>
    <scope>NUCLEOTIDE SEQUENCE [LARGE SCALE GENOMIC DNA]</scope>
    <source>
        <strain evidence="9 10">SAG 245.80</strain>
    </source>
</reference>
<feature type="domain" description="Glycylpeptide N-tetradecanoyltransferase C-terminal" evidence="8">
    <location>
        <begin position="214"/>
        <end position="396"/>
    </location>
</feature>
<dbReference type="Gene3D" id="3.40.630.170">
    <property type="match status" value="1"/>
</dbReference>
<comment type="function">
    <text evidence="5">Adds a myristoyl group to the N-terminal glycine residue of certain cellular proteins.</text>
</comment>
<dbReference type="PANTHER" id="PTHR11377">
    <property type="entry name" value="N-MYRISTOYL TRANSFERASE"/>
    <property type="match status" value="1"/>
</dbReference>
<evidence type="ECO:0000256" key="1">
    <source>
        <dbReference type="ARBA" id="ARBA00009469"/>
    </source>
</evidence>
<dbReference type="PROSITE" id="PS00976">
    <property type="entry name" value="NMT_2"/>
    <property type="match status" value="1"/>
</dbReference>
<evidence type="ECO:0000256" key="4">
    <source>
        <dbReference type="ARBA" id="ARBA00023315"/>
    </source>
</evidence>
<dbReference type="EMBL" id="JALJOU010000025">
    <property type="protein sequence ID" value="KAK9836276.1"/>
    <property type="molecule type" value="Genomic_DNA"/>
</dbReference>
<dbReference type="SUPFAM" id="SSF55729">
    <property type="entry name" value="Acyl-CoA N-acyltransferases (Nat)"/>
    <property type="match status" value="2"/>
</dbReference>
<dbReference type="InterPro" id="IPR000903">
    <property type="entry name" value="NMT"/>
</dbReference>
<dbReference type="Pfam" id="PF02799">
    <property type="entry name" value="NMT_C"/>
    <property type="match status" value="1"/>
</dbReference>
<evidence type="ECO:0000259" key="7">
    <source>
        <dbReference type="Pfam" id="PF01233"/>
    </source>
</evidence>
<evidence type="ECO:0000313" key="10">
    <source>
        <dbReference type="Proteomes" id="UP001445335"/>
    </source>
</evidence>
<dbReference type="Proteomes" id="UP001445335">
    <property type="component" value="Unassembled WGS sequence"/>
</dbReference>
<dbReference type="AlphaFoldDB" id="A0AAW1RSV1"/>
<dbReference type="InterPro" id="IPR022676">
    <property type="entry name" value="NMT_N"/>
</dbReference>
<feature type="domain" description="Glycylpeptide N-tetradecanoyltransferase N-terminal" evidence="7">
    <location>
        <begin position="40"/>
        <end position="198"/>
    </location>
</feature>
<dbReference type="InterPro" id="IPR022678">
    <property type="entry name" value="NMT_CS"/>
</dbReference>
<dbReference type="PIRSF" id="PIRSF015892">
    <property type="entry name" value="N-myristl_transf"/>
    <property type="match status" value="1"/>
</dbReference>
<evidence type="ECO:0000256" key="5">
    <source>
        <dbReference type="RuleBase" id="RU000586"/>
    </source>
</evidence>
<dbReference type="EC" id="2.3.1.97" evidence="2 5"/>
<comment type="catalytic activity">
    <reaction evidence="5">
        <text>N-terminal glycyl-[protein] + tetradecanoyl-CoA = N-tetradecanoylglycyl-[protein] + CoA + H(+)</text>
        <dbReference type="Rhea" id="RHEA:15521"/>
        <dbReference type="Rhea" id="RHEA-COMP:12666"/>
        <dbReference type="Rhea" id="RHEA-COMP:12667"/>
        <dbReference type="ChEBI" id="CHEBI:15378"/>
        <dbReference type="ChEBI" id="CHEBI:57287"/>
        <dbReference type="ChEBI" id="CHEBI:57385"/>
        <dbReference type="ChEBI" id="CHEBI:64723"/>
        <dbReference type="ChEBI" id="CHEBI:133050"/>
        <dbReference type="EC" id="2.3.1.97"/>
    </reaction>
</comment>
<proteinExistence type="inferred from homology"/>
<dbReference type="InterPro" id="IPR016181">
    <property type="entry name" value="Acyl_CoA_acyltransferase"/>
</dbReference>
<organism evidence="9 10">
    <name type="scientific">Elliptochloris bilobata</name>
    <dbReference type="NCBI Taxonomy" id="381761"/>
    <lineage>
        <taxon>Eukaryota</taxon>
        <taxon>Viridiplantae</taxon>
        <taxon>Chlorophyta</taxon>
        <taxon>core chlorophytes</taxon>
        <taxon>Trebouxiophyceae</taxon>
        <taxon>Trebouxiophyceae incertae sedis</taxon>
        <taxon>Elliptochloris clade</taxon>
        <taxon>Elliptochloris</taxon>
    </lineage>
</organism>
<comment type="similarity">
    <text evidence="1 6">Belongs to the NMT family.</text>
</comment>
<accession>A0AAW1RSV1</accession>
<comment type="caution">
    <text evidence="9">The sequence shown here is derived from an EMBL/GenBank/DDBJ whole genome shotgun (WGS) entry which is preliminary data.</text>
</comment>
<evidence type="ECO:0000256" key="6">
    <source>
        <dbReference type="RuleBase" id="RU004178"/>
    </source>
</evidence>
<protein>
    <recommendedName>
        <fullName evidence="2 5">Glycylpeptide N-tetradecanoyltransferase</fullName>
        <ecNumber evidence="2 5">2.3.1.97</ecNumber>
    </recommendedName>
</protein>
<keyword evidence="3 5" id="KW-0808">Transferase</keyword>
<evidence type="ECO:0000313" key="9">
    <source>
        <dbReference type="EMBL" id="KAK9836276.1"/>
    </source>
</evidence>
<name>A0AAW1RSV1_9CHLO</name>
<evidence type="ECO:0000256" key="3">
    <source>
        <dbReference type="ARBA" id="ARBA00022679"/>
    </source>
</evidence>
<evidence type="ECO:0000256" key="2">
    <source>
        <dbReference type="ARBA" id="ARBA00012923"/>
    </source>
</evidence>
<dbReference type="FunFam" id="3.40.630.30:FF:000042">
    <property type="entry name" value="Glycylpeptide N-tetradecanoyltransferase"/>
    <property type="match status" value="1"/>
</dbReference>
<gene>
    <name evidence="9" type="ORF">WJX81_001521</name>
</gene>
<dbReference type="GO" id="GO:0005737">
    <property type="term" value="C:cytoplasm"/>
    <property type="evidence" value="ECO:0007669"/>
    <property type="project" value="TreeGrafter"/>
</dbReference>
<keyword evidence="4 5" id="KW-0012">Acyltransferase</keyword>
<dbReference type="PANTHER" id="PTHR11377:SF5">
    <property type="entry name" value="GLYCYLPEPTIDE N-TETRADECANOYLTRANSFERASE"/>
    <property type="match status" value="1"/>
</dbReference>
<sequence length="402" mass="45057">MATLAVQARSSQEPKKRYAFWETQPVSQFDDQAAAAQEGPIDAPKTVADVRQEPYTLPKEFEWSTCDVNDTKTVEEIYQLLTFNYVEDDDNMFRFDYSQDFLKWALQPPGTRPEWVLGVRVASSGKLVGFITAVPARVRVRAAALAMVEINYLCVHKKLRAKRLAPVLIKEITRRVNLAGIWQAAYTAGVVLPKPVATATYWHRALQPKKLITVNFTRLAPRMTMARTIKLFKLPAEPVTPGLRPMEHRDIPQVVALLGVYLARFQIAPQFDGEDVAHYLLPIPGVVHSYVVEAEGGRLTDMLSFYTLPSTVINNAQHSKLAAAFQYYTVPAATPLAQLMGDALVLAHSTGHDVFNALDIFQNSEVLKTLKFGIGDGRLRYYLYNWRVPAELQPSDVGLVLL</sequence>
<dbReference type="GO" id="GO:0004379">
    <property type="term" value="F:glycylpeptide N-tetradecanoyltransferase activity"/>
    <property type="evidence" value="ECO:0007669"/>
    <property type="project" value="UniProtKB-EC"/>
</dbReference>
<evidence type="ECO:0000259" key="8">
    <source>
        <dbReference type="Pfam" id="PF02799"/>
    </source>
</evidence>